<accession>A0A8H7TKD8</accession>
<keyword evidence="4" id="KW-1185">Reference proteome</keyword>
<name>A0A8H7TKD8_9HELO</name>
<feature type="region of interest" description="Disordered" evidence="2">
    <location>
        <begin position="322"/>
        <end position="363"/>
    </location>
</feature>
<evidence type="ECO:0000313" key="4">
    <source>
        <dbReference type="Proteomes" id="UP000664132"/>
    </source>
</evidence>
<proteinExistence type="predicted"/>
<dbReference type="OrthoDB" id="3799661at2759"/>
<comment type="caution">
    <text evidence="3">The sequence shown here is derived from an EMBL/GenBank/DDBJ whole genome shotgun (WGS) entry which is preliminary data.</text>
</comment>
<evidence type="ECO:0000256" key="2">
    <source>
        <dbReference type="SAM" id="MobiDB-lite"/>
    </source>
</evidence>
<dbReference type="EMBL" id="JAFJYH010000073">
    <property type="protein sequence ID" value="KAG4421006.1"/>
    <property type="molecule type" value="Genomic_DNA"/>
</dbReference>
<sequence>MQTQARTTVGLTQLADHTQAPKLADTFKVVTKIQPKYTWLDHLAGVFCINIHKHKKMEEKEEYVQPDIVLGSSGDDLPNPFIRPVYVQSTRKNTSRSHALSMPAKCTIDSGNMQGNIVSRHFVLDILEFSEANFCELTEEEKQGGRTVTGELFVPEGAIYLDWYHENSTRVFRSMRFLVSPHAHCDLIIGARSIIKDKLLGVPNFNVGGVTVYTPPAADRKKHTEERMTLLATWRKLNNDVKNDISRIRKLKEALKVEDDEVKKEEIETLEKRLIEPKKELLITTKTIEVYDAKHLIHPNVTAANKDKIVDELETELEGMDGYKGTKRVKQVPNGTGSSSVDTKKPEAKKAMPTRQKPRTGAL</sequence>
<dbReference type="AlphaFoldDB" id="A0A8H7TKD8"/>
<evidence type="ECO:0000313" key="3">
    <source>
        <dbReference type="EMBL" id="KAG4421006.1"/>
    </source>
</evidence>
<dbReference type="Proteomes" id="UP000664132">
    <property type="component" value="Unassembled WGS sequence"/>
</dbReference>
<feature type="coiled-coil region" evidence="1">
    <location>
        <begin position="238"/>
        <end position="268"/>
    </location>
</feature>
<reference evidence="3" key="1">
    <citation type="submission" date="2021-02" db="EMBL/GenBank/DDBJ databases">
        <title>Genome sequence Cadophora malorum strain M34.</title>
        <authorList>
            <person name="Stefanovic E."/>
            <person name="Vu D."/>
            <person name="Scully C."/>
            <person name="Dijksterhuis J."/>
            <person name="Roader J."/>
            <person name="Houbraken J."/>
        </authorList>
    </citation>
    <scope>NUCLEOTIDE SEQUENCE</scope>
    <source>
        <strain evidence="3">M34</strain>
    </source>
</reference>
<keyword evidence="1" id="KW-0175">Coiled coil</keyword>
<evidence type="ECO:0000256" key="1">
    <source>
        <dbReference type="SAM" id="Coils"/>
    </source>
</evidence>
<organism evidence="3 4">
    <name type="scientific">Cadophora malorum</name>
    <dbReference type="NCBI Taxonomy" id="108018"/>
    <lineage>
        <taxon>Eukaryota</taxon>
        <taxon>Fungi</taxon>
        <taxon>Dikarya</taxon>
        <taxon>Ascomycota</taxon>
        <taxon>Pezizomycotina</taxon>
        <taxon>Leotiomycetes</taxon>
        <taxon>Helotiales</taxon>
        <taxon>Ploettnerulaceae</taxon>
        <taxon>Cadophora</taxon>
    </lineage>
</organism>
<protein>
    <submittedName>
        <fullName evidence="3">Uncharacterized protein</fullName>
    </submittedName>
</protein>
<gene>
    <name evidence="3" type="ORF">IFR04_005875</name>
</gene>